<keyword evidence="5" id="KW-0378">Hydrolase</keyword>
<accession>A0ABW4F4F5</accession>
<evidence type="ECO:0000256" key="2">
    <source>
        <dbReference type="ARBA" id="ARBA00012916"/>
    </source>
</evidence>
<evidence type="ECO:0000256" key="3">
    <source>
        <dbReference type="ARBA" id="ARBA00016090"/>
    </source>
</evidence>
<sequence length="377" mass="39571">MAGVWALDDRQRAVLARVADAERTAVVALPTDGSCDAERRRRVEATRDALFAQPAVVDRNWAVNRDALDEVARMIAGRELDRAFLVGAGDSLAVMAAARIVSEAMLGVPCEPVRSLEMAHYLAPAVTERSLVIALSRSGETMRTVEALLVAQYAGALTLALTDTAGSTLDEESNHALHVDATRVGWPTQSSTAALALLFRLAGLVGRARGAAGADALLAELAIVPGLMSAALAMSDPIVAEVAAREAARHMYLFSGAGPNWGSALLGAAKVEECSPDHAMAVQLEDHHRCKAGDPLWLLVPSGPSVKSAVDTARKARKFGGQVYVATTAGEHAFDGLADAVVRLPDVAELLSPLLYLLPAQLMGYHVGMAKFAAADA</sequence>
<feature type="domain" description="SIS" evidence="4">
    <location>
        <begin position="238"/>
        <end position="377"/>
    </location>
</feature>
<dbReference type="GO" id="GO:0016787">
    <property type="term" value="F:hydrolase activity"/>
    <property type="evidence" value="ECO:0007669"/>
    <property type="project" value="UniProtKB-KW"/>
</dbReference>
<proteinExistence type="predicted"/>
<evidence type="ECO:0000313" key="5">
    <source>
        <dbReference type="EMBL" id="MFD1522026.1"/>
    </source>
</evidence>
<dbReference type="RefSeq" id="WP_344729828.1">
    <property type="nucleotide sequence ID" value="NZ_BAAAUS010000064.1"/>
</dbReference>
<dbReference type="EC" id="2.6.1.16" evidence="2"/>
<evidence type="ECO:0000313" key="6">
    <source>
        <dbReference type="Proteomes" id="UP001597114"/>
    </source>
</evidence>
<dbReference type="Pfam" id="PF01380">
    <property type="entry name" value="SIS"/>
    <property type="match status" value="1"/>
</dbReference>
<reference evidence="6" key="1">
    <citation type="journal article" date="2019" name="Int. J. Syst. Evol. Microbiol.">
        <title>The Global Catalogue of Microorganisms (GCM) 10K type strain sequencing project: providing services to taxonomists for standard genome sequencing and annotation.</title>
        <authorList>
            <consortium name="The Broad Institute Genomics Platform"/>
            <consortium name="The Broad Institute Genome Sequencing Center for Infectious Disease"/>
            <person name="Wu L."/>
            <person name="Ma J."/>
        </authorList>
    </citation>
    <scope>NUCLEOTIDE SEQUENCE [LARGE SCALE GENOMIC DNA]</scope>
    <source>
        <strain evidence="6">CCM 7043</strain>
    </source>
</reference>
<gene>
    <name evidence="5" type="ORF">ACFSJD_31335</name>
</gene>
<protein>
    <recommendedName>
        <fullName evidence="3">Glutamine--fructose-6-phosphate aminotransferase [isomerizing]</fullName>
        <ecNumber evidence="2">2.6.1.16</ecNumber>
    </recommendedName>
</protein>
<dbReference type="InterPro" id="IPR046348">
    <property type="entry name" value="SIS_dom_sf"/>
</dbReference>
<feature type="domain" description="SIS" evidence="4">
    <location>
        <begin position="71"/>
        <end position="211"/>
    </location>
</feature>
<dbReference type="InterPro" id="IPR001347">
    <property type="entry name" value="SIS_dom"/>
</dbReference>
<evidence type="ECO:0000256" key="1">
    <source>
        <dbReference type="ARBA" id="ARBA00001031"/>
    </source>
</evidence>
<dbReference type="Gene3D" id="3.40.50.10490">
    <property type="entry name" value="Glucose-6-phosphate isomerase like protein, domain 1"/>
    <property type="match status" value="2"/>
</dbReference>
<dbReference type="SUPFAM" id="SSF53697">
    <property type="entry name" value="SIS domain"/>
    <property type="match status" value="1"/>
</dbReference>
<name>A0ABW4F4F5_9PSEU</name>
<evidence type="ECO:0000259" key="4">
    <source>
        <dbReference type="PROSITE" id="PS51464"/>
    </source>
</evidence>
<dbReference type="Proteomes" id="UP001597114">
    <property type="component" value="Unassembled WGS sequence"/>
</dbReference>
<dbReference type="PANTHER" id="PTHR10937:SF0">
    <property type="entry name" value="GLUTAMINE--FRUCTOSE-6-PHOSPHATE TRANSAMINASE (ISOMERIZING)"/>
    <property type="match status" value="1"/>
</dbReference>
<organism evidence="5 6">
    <name type="scientific">Pseudonocardia yunnanensis</name>
    <dbReference type="NCBI Taxonomy" id="58107"/>
    <lineage>
        <taxon>Bacteria</taxon>
        <taxon>Bacillati</taxon>
        <taxon>Actinomycetota</taxon>
        <taxon>Actinomycetes</taxon>
        <taxon>Pseudonocardiales</taxon>
        <taxon>Pseudonocardiaceae</taxon>
        <taxon>Pseudonocardia</taxon>
    </lineage>
</organism>
<dbReference type="PROSITE" id="PS51464">
    <property type="entry name" value="SIS"/>
    <property type="match status" value="2"/>
</dbReference>
<dbReference type="EMBL" id="JBHUCO010000044">
    <property type="protein sequence ID" value="MFD1522026.1"/>
    <property type="molecule type" value="Genomic_DNA"/>
</dbReference>
<comment type="caution">
    <text evidence="5">The sequence shown here is derived from an EMBL/GenBank/DDBJ whole genome shotgun (WGS) entry which is preliminary data.</text>
</comment>
<dbReference type="PANTHER" id="PTHR10937">
    <property type="entry name" value="GLUCOSAMINE--FRUCTOSE-6-PHOSPHATE AMINOTRANSFERASE, ISOMERIZING"/>
    <property type="match status" value="1"/>
</dbReference>
<keyword evidence="6" id="KW-1185">Reference proteome</keyword>
<comment type="catalytic activity">
    <reaction evidence="1">
        <text>D-fructose 6-phosphate + L-glutamine = D-glucosamine 6-phosphate + L-glutamate</text>
        <dbReference type="Rhea" id="RHEA:13237"/>
        <dbReference type="ChEBI" id="CHEBI:29985"/>
        <dbReference type="ChEBI" id="CHEBI:58359"/>
        <dbReference type="ChEBI" id="CHEBI:58725"/>
        <dbReference type="ChEBI" id="CHEBI:61527"/>
        <dbReference type="EC" id="2.6.1.16"/>
    </reaction>
</comment>